<evidence type="ECO:0000313" key="10">
    <source>
        <dbReference type="Proteomes" id="UP000324585"/>
    </source>
</evidence>
<keyword evidence="3 6" id="KW-0812">Transmembrane</keyword>
<organism evidence="9 10">
    <name type="scientific">Porphyridium purpureum</name>
    <name type="common">Red alga</name>
    <name type="synonym">Porphyridium cruentum</name>
    <dbReference type="NCBI Taxonomy" id="35688"/>
    <lineage>
        <taxon>Eukaryota</taxon>
        <taxon>Rhodophyta</taxon>
        <taxon>Bangiophyceae</taxon>
        <taxon>Porphyridiales</taxon>
        <taxon>Porphyridiaceae</taxon>
        <taxon>Porphyridium</taxon>
    </lineage>
</organism>
<feature type="transmembrane region" description="Helical" evidence="8">
    <location>
        <begin position="208"/>
        <end position="233"/>
    </location>
</feature>
<feature type="transmembrane region" description="Helical" evidence="8">
    <location>
        <begin position="117"/>
        <end position="141"/>
    </location>
</feature>
<name>A0A5J4Z645_PORPP</name>
<reference evidence="10" key="1">
    <citation type="journal article" date="2019" name="Nat. Commun.">
        <title>Expansion of phycobilisome linker gene families in mesophilic red algae.</title>
        <authorList>
            <person name="Lee J."/>
            <person name="Kim D."/>
            <person name="Bhattacharya D."/>
            <person name="Yoon H.S."/>
        </authorList>
    </citation>
    <scope>NUCLEOTIDE SEQUENCE [LARGE SCALE GENOMIC DNA]</scope>
    <source>
        <strain evidence="10">CCMP 1328</strain>
    </source>
</reference>
<evidence type="ECO:0000256" key="4">
    <source>
        <dbReference type="ARBA" id="ARBA00022989"/>
    </source>
</evidence>
<gene>
    <name evidence="9" type="ORF">FVE85_6283</name>
</gene>
<evidence type="ECO:0000256" key="3">
    <source>
        <dbReference type="ARBA" id="ARBA00022692"/>
    </source>
</evidence>
<dbReference type="PRINTS" id="PR00783">
    <property type="entry name" value="MINTRINSICP"/>
</dbReference>
<feature type="transmembrane region" description="Helical" evidence="8">
    <location>
        <begin position="268"/>
        <end position="287"/>
    </location>
</feature>
<dbReference type="AlphaFoldDB" id="A0A5J4Z645"/>
<accession>A0A5J4Z645</accession>
<feature type="transmembrane region" description="Helical" evidence="8">
    <location>
        <begin position="162"/>
        <end position="188"/>
    </location>
</feature>
<dbReference type="InterPro" id="IPR022357">
    <property type="entry name" value="MIP_CS"/>
</dbReference>
<comment type="subcellular location">
    <subcellularLocation>
        <location evidence="1">Membrane</location>
        <topology evidence="1">Multi-pass membrane protein</topology>
    </subcellularLocation>
</comment>
<evidence type="ECO:0000313" key="9">
    <source>
        <dbReference type="EMBL" id="KAA8498698.1"/>
    </source>
</evidence>
<evidence type="ECO:0000256" key="2">
    <source>
        <dbReference type="ARBA" id="ARBA00022448"/>
    </source>
</evidence>
<evidence type="ECO:0000256" key="8">
    <source>
        <dbReference type="SAM" id="Phobius"/>
    </source>
</evidence>
<keyword evidence="5 8" id="KW-0472">Membrane</keyword>
<evidence type="ECO:0000256" key="6">
    <source>
        <dbReference type="RuleBase" id="RU000477"/>
    </source>
</evidence>
<dbReference type="PANTHER" id="PTHR47002:SF2">
    <property type="entry name" value="AQUAPORIN AQPAE.A-LIKE"/>
    <property type="match status" value="1"/>
</dbReference>
<keyword evidence="4 8" id="KW-1133">Transmembrane helix</keyword>
<dbReference type="SUPFAM" id="SSF81338">
    <property type="entry name" value="Aquaporin-like"/>
    <property type="match status" value="1"/>
</dbReference>
<dbReference type="Gene3D" id="1.20.1080.10">
    <property type="entry name" value="Glycerol uptake facilitator protein"/>
    <property type="match status" value="1"/>
</dbReference>
<protein>
    <submittedName>
        <fullName evidence="9">Aquaporin TIP4-3</fullName>
    </submittedName>
</protein>
<feature type="compositionally biased region" description="Polar residues" evidence="7">
    <location>
        <begin position="7"/>
        <end position="28"/>
    </location>
</feature>
<dbReference type="PANTHER" id="PTHR47002">
    <property type="entry name" value="AQUAPORIN-LIKE"/>
    <property type="match status" value="1"/>
</dbReference>
<sequence>MRHPTNGRVTDQRPSPVSLHGRSTNEPSMSEPDAVGPRYTGGLLRTWYSPLVESDVYASPSASSAARFTTLQQVLGAQEFRPGGGVYRGSLIELIGTCIFVYVHIGIVRAATLFGAFAYPPLIMGIVHAILLSLFIFTTAAPSGGHLNPSITLATTFTGHTTLFRCGMYLSAQIVGGILGAVLMRVSLGWHQGPFSDAEMAVCSFGSLSVGSAFMAEVVWTFALLFVAFGIAFDPRQAQLFGPIMAPVFIGTQLGINIFASASLSVEPGYVAGMNFAVCLGPAVAVGRVPATTWVYFLGPMVAAAVLAVVFISAPPHHAKHGFYRPPLLCSAPLVGELSEHALAQTGS</sequence>
<dbReference type="PROSITE" id="PS00221">
    <property type="entry name" value="MIP"/>
    <property type="match status" value="1"/>
</dbReference>
<evidence type="ECO:0000256" key="7">
    <source>
        <dbReference type="SAM" id="MobiDB-lite"/>
    </source>
</evidence>
<dbReference type="OMA" id="IGQNTHE"/>
<dbReference type="Proteomes" id="UP000324585">
    <property type="component" value="Unassembled WGS sequence"/>
</dbReference>
<dbReference type="EMBL" id="VRMN01000001">
    <property type="protein sequence ID" value="KAA8498698.1"/>
    <property type="molecule type" value="Genomic_DNA"/>
</dbReference>
<dbReference type="GO" id="GO:0015267">
    <property type="term" value="F:channel activity"/>
    <property type="evidence" value="ECO:0007669"/>
    <property type="project" value="InterPro"/>
</dbReference>
<proteinExistence type="inferred from homology"/>
<feature type="transmembrane region" description="Helical" evidence="8">
    <location>
        <begin position="294"/>
        <end position="314"/>
    </location>
</feature>
<comment type="caution">
    <text evidence="9">The sequence shown here is derived from an EMBL/GenBank/DDBJ whole genome shotgun (WGS) entry which is preliminary data.</text>
</comment>
<dbReference type="InterPro" id="IPR000425">
    <property type="entry name" value="MIP"/>
</dbReference>
<dbReference type="Pfam" id="PF00230">
    <property type="entry name" value="MIP"/>
    <property type="match status" value="1"/>
</dbReference>
<feature type="transmembrane region" description="Helical" evidence="8">
    <location>
        <begin position="240"/>
        <end position="262"/>
    </location>
</feature>
<dbReference type="InterPro" id="IPR023271">
    <property type="entry name" value="Aquaporin-like"/>
</dbReference>
<dbReference type="OrthoDB" id="3222at2759"/>
<feature type="transmembrane region" description="Helical" evidence="8">
    <location>
        <begin position="91"/>
        <end position="111"/>
    </location>
</feature>
<evidence type="ECO:0000256" key="5">
    <source>
        <dbReference type="ARBA" id="ARBA00023136"/>
    </source>
</evidence>
<comment type="similarity">
    <text evidence="6">Belongs to the MIP/aquaporin (TC 1.A.8) family.</text>
</comment>
<evidence type="ECO:0000256" key="1">
    <source>
        <dbReference type="ARBA" id="ARBA00004141"/>
    </source>
</evidence>
<feature type="region of interest" description="Disordered" evidence="7">
    <location>
        <begin position="1"/>
        <end position="36"/>
    </location>
</feature>
<dbReference type="GO" id="GO:0016020">
    <property type="term" value="C:membrane"/>
    <property type="evidence" value="ECO:0007669"/>
    <property type="project" value="UniProtKB-SubCell"/>
</dbReference>
<keyword evidence="10" id="KW-1185">Reference proteome</keyword>
<keyword evidence="2 6" id="KW-0813">Transport</keyword>